<dbReference type="InterPro" id="IPR018517">
    <property type="entry name" value="tRNA_hU_synthase_CS"/>
</dbReference>
<name>A0ABV6JZ25_9PROT</name>
<comment type="caution">
    <text evidence="15">The sequence shown here is derived from an EMBL/GenBank/DDBJ whole genome shotgun (WGS) entry which is preliminary data.</text>
</comment>
<keyword evidence="6 12" id="KW-0819">tRNA processing</keyword>
<reference evidence="15 16" key="1">
    <citation type="submission" date="2024-09" db="EMBL/GenBank/DDBJ databases">
        <authorList>
            <person name="Sun Q."/>
            <person name="Mori K."/>
        </authorList>
    </citation>
    <scope>NUCLEOTIDE SEQUENCE [LARGE SCALE GENOMIC DNA]</scope>
    <source>
        <strain evidence="15 16">TBRC 5777</strain>
    </source>
</reference>
<feature type="domain" description="DUS-like FMN-binding" evidence="14">
    <location>
        <begin position="41"/>
        <end position="350"/>
    </location>
</feature>
<gene>
    <name evidence="15" type="primary">dusB</name>
    <name evidence="15" type="ORF">ACFFGY_20135</name>
</gene>
<evidence type="ECO:0000256" key="8">
    <source>
        <dbReference type="ARBA" id="ARBA00022884"/>
    </source>
</evidence>
<comment type="similarity">
    <text evidence="12">Belongs to the dus family.</text>
</comment>
<evidence type="ECO:0000256" key="4">
    <source>
        <dbReference type="ARBA" id="ARBA00022630"/>
    </source>
</evidence>
<keyword evidence="3" id="KW-0820">tRNA-binding</keyword>
<dbReference type="Pfam" id="PF01207">
    <property type="entry name" value="Dus"/>
    <property type="match status" value="1"/>
</dbReference>
<dbReference type="PANTHER" id="PTHR45846">
    <property type="entry name" value="TRNA-DIHYDROURIDINE(47) SYNTHASE [NAD(P)(+)]-LIKE"/>
    <property type="match status" value="1"/>
</dbReference>
<dbReference type="PANTHER" id="PTHR45846:SF1">
    <property type="entry name" value="TRNA-DIHYDROURIDINE(47) SYNTHASE [NAD(P)(+)]-LIKE"/>
    <property type="match status" value="1"/>
</dbReference>
<evidence type="ECO:0000256" key="1">
    <source>
        <dbReference type="ARBA" id="ARBA00001917"/>
    </source>
</evidence>
<dbReference type="SUPFAM" id="SSF51395">
    <property type="entry name" value="FMN-linked oxidoreductases"/>
    <property type="match status" value="1"/>
</dbReference>
<comment type="cofactor">
    <cofactor evidence="1 12">
        <name>FMN</name>
        <dbReference type="ChEBI" id="CHEBI:58210"/>
    </cofactor>
</comment>
<dbReference type="PIRSF" id="PIRSF006621">
    <property type="entry name" value="Dus"/>
    <property type="match status" value="1"/>
</dbReference>
<sequence>MPEAGSPPGPAHAEGSRSPAPVQPRLKPIDLGGVRIECPVILAPMSGVTDLPFRRMARGLGAPMVVSEMIASQAMVRENRQTLKMAEVDGFGGPASVQLAGCDPQVMAEAARLAVDHGAAIVDINFGCPVKKVALGQSAGSALMRDEVAAARILEATVRAVSVPVTLKMRMGWDHKSLNAPNLARIAEASGIRMVTVHGRTRQMFYTGTADWGFVAQVKAATALPVIVNGDILNAADAAEALRLSGADGVMIGRGAYGRPWLLGAVAARLNGQAPAPGEMVAEEEPPLARRYEILLQHYEAMLSYHGRDPGMRLARKHLAWYSYGLPGSAEFRSQVNRADTEEAAREALRAFWEPLIESGAQPSSGRMVANDAAGRGEEAA</sequence>
<keyword evidence="16" id="KW-1185">Reference proteome</keyword>
<keyword evidence="4 12" id="KW-0285">Flavoprotein</keyword>
<evidence type="ECO:0000313" key="16">
    <source>
        <dbReference type="Proteomes" id="UP001589865"/>
    </source>
</evidence>
<proteinExistence type="inferred from homology"/>
<dbReference type="InterPro" id="IPR001269">
    <property type="entry name" value="DUS_fam"/>
</dbReference>
<comment type="catalytic activity">
    <reaction evidence="11">
        <text>a 5,6-dihydrouridine in tRNA + NAD(+) = a uridine in tRNA + NADH + H(+)</text>
        <dbReference type="Rhea" id="RHEA:54452"/>
        <dbReference type="Rhea" id="RHEA-COMP:13339"/>
        <dbReference type="Rhea" id="RHEA-COMP:13887"/>
        <dbReference type="ChEBI" id="CHEBI:15378"/>
        <dbReference type="ChEBI" id="CHEBI:57540"/>
        <dbReference type="ChEBI" id="CHEBI:57945"/>
        <dbReference type="ChEBI" id="CHEBI:65315"/>
        <dbReference type="ChEBI" id="CHEBI:74443"/>
    </reaction>
</comment>
<keyword evidence="5 12" id="KW-0288">FMN</keyword>
<evidence type="ECO:0000256" key="6">
    <source>
        <dbReference type="ARBA" id="ARBA00022694"/>
    </source>
</evidence>
<evidence type="ECO:0000256" key="7">
    <source>
        <dbReference type="ARBA" id="ARBA00022857"/>
    </source>
</evidence>
<dbReference type="InterPro" id="IPR004652">
    <property type="entry name" value="DusB-like"/>
</dbReference>
<dbReference type="Proteomes" id="UP001589865">
    <property type="component" value="Unassembled WGS sequence"/>
</dbReference>
<dbReference type="InterPro" id="IPR013785">
    <property type="entry name" value="Aldolase_TIM"/>
</dbReference>
<dbReference type="InterPro" id="IPR024036">
    <property type="entry name" value="tRNA-dHydroUridine_Synthase_C"/>
</dbReference>
<dbReference type="InterPro" id="IPR035587">
    <property type="entry name" value="DUS-like_FMN-bd"/>
</dbReference>
<evidence type="ECO:0000256" key="13">
    <source>
        <dbReference type="SAM" id="MobiDB-lite"/>
    </source>
</evidence>
<feature type="region of interest" description="Disordered" evidence="13">
    <location>
        <begin position="362"/>
        <end position="381"/>
    </location>
</feature>
<accession>A0ABV6JZ25</accession>
<dbReference type="NCBIfam" id="TIGR00737">
    <property type="entry name" value="nifR3_yhdG"/>
    <property type="match status" value="1"/>
</dbReference>
<keyword evidence="7" id="KW-0521">NADP</keyword>
<dbReference type="EC" id="1.3.1.-" evidence="12"/>
<evidence type="ECO:0000256" key="2">
    <source>
        <dbReference type="ARBA" id="ARBA00002790"/>
    </source>
</evidence>
<evidence type="ECO:0000313" key="15">
    <source>
        <dbReference type="EMBL" id="MFC0410567.1"/>
    </source>
</evidence>
<dbReference type="CDD" id="cd02801">
    <property type="entry name" value="DUS_like_FMN"/>
    <property type="match status" value="1"/>
</dbReference>
<dbReference type="GO" id="GO:0016491">
    <property type="term" value="F:oxidoreductase activity"/>
    <property type="evidence" value="ECO:0007669"/>
    <property type="project" value="UniProtKB-KW"/>
</dbReference>
<dbReference type="PROSITE" id="PS01136">
    <property type="entry name" value="UPF0034"/>
    <property type="match status" value="1"/>
</dbReference>
<evidence type="ECO:0000256" key="12">
    <source>
        <dbReference type="PIRNR" id="PIRNR006621"/>
    </source>
</evidence>
<organism evidence="15 16">
    <name type="scientific">Roseomonas elaeocarpi</name>
    <dbReference type="NCBI Taxonomy" id="907779"/>
    <lineage>
        <taxon>Bacteria</taxon>
        <taxon>Pseudomonadati</taxon>
        <taxon>Pseudomonadota</taxon>
        <taxon>Alphaproteobacteria</taxon>
        <taxon>Acetobacterales</taxon>
        <taxon>Roseomonadaceae</taxon>
        <taxon>Roseomonas</taxon>
    </lineage>
</organism>
<feature type="compositionally biased region" description="Pro residues" evidence="13">
    <location>
        <begin position="1"/>
        <end position="10"/>
    </location>
</feature>
<keyword evidence="9 12" id="KW-0560">Oxidoreductase</keyword>
<dbReference type="Gene3D" id="1.10.1200.80">
    <property type="entry name" value="Putative flavin oxidoreducatase, domain 2"/>
    <property type="match status" value="1"/>
</dbReference>
<evidence type="ECO:0000256" key="5">
    <source>
        <dbReference type="ARBA" id="ARBA00022643"/>
    </source>
</evidence>
<evidence type="ECO:0000256" key="3">
    <source>
        <dbReference type="ARBA" id="ARBA00022555"/>
    </source>
</evidence>
<evidence type="ECO:0000256" key="10">
    <source>
        <dbReference type="ARBA" id="ARBA00048205"/>
    </source>
</evidence>
<dbReference type="EMBL" id="JBHLUN010000015">
    <property type="protein sequence ID" value="MFC0410567.1"/>
    <property type="molecule type" value="Genomic_DNA"/>
</dbReference>
<feature type="region of interest" description="Disordered" evidence="13">
    <location>
        <begin position="1"/>
        <end position="26"/>
    </location>
</feature>
<dbReference type="RefSeq" id="WP_377046360.1">
    <property type="nucleotide sequence ID" value="NZ_JBHLUN010000015.1"/>
</dbReference>
<comment type="function">
    <text evidence="2 12">Catalyzes the synthesis of 5,6-dihydrouridine (D), a modified base found in the D-loop of most tRNAs, via the reduction of the C5-C6 double bond in target uridines.</text>
</comment>
<protein>
    <recommendedName>
        <fullName evidence="12">tRNA-dihydrouridine synthase</fullName>
        <ecNumber evidence="12">1.3.1.-</ecNumber>
    </recommendedName>
</protein>
<evidence type="ECO:0000259" key="14">
    <source>
        <dbReference type="Pfam" id="PF01207"/>
    </source>
</evidence>
<keyword evidence="8" id="KW-0694">RNA-binding</keyword>
<evidence type="ECO:0000256" key="11">
    <source>
        <dbReference type="ARBA" id="ARBA00048802"/>
    </source>
</evidence>
<comment type="catalytic activity">
    <reaction evidence="10">
        <text>a 5,6-dihydrouridine in tRNA + NADP(+) = a uridine in tRNA + NADPH + H(+)</text>
        <dbReference type="Rhea" id="RHEA:23624"/>
        <dbReference type="Rhea" id="RHEA-COMP:13339"/>
        <dbReference type="Rhea" id="RHEA-COMP:13887"/>
        <dbReference type="ChEBI" id="CHEBI:15378"/>
        <dbReference type="ChEBI" id="CHEBI:57783"/>
        <dbReference type="ChEBI" id="CHEBI:58349"/>
        <dbReference type="ChEBI" id="CHEBI:65315"/>
        <dbReference type="ChEBI" id="CHEBI:74443"/>
    </reaction>
</comment>
<evidence type="ECO:0000256" key="9">
    <source>
        <dbReference type="ARBA" id="ARBA00023002"/>
    </source>
</evidence>
<dbReference type="Gene3D" id="3.20.20.70">
    <property type="entry name" value="Aldolase class I"/>
    <property type="match status" value="1"/>
</dbReference>